<organism evidence="2 3">
    <name type="scientific">Paraphoma chrysanthemicola</name>
    <dbReference type="NCBI Taxonomy" id="798071"/>
    <lineage>
        <taxon>Eukaryota</taxon>
        <taxon>Fungi</taxon>
        <taxon>Dikarya</taxon>
        <taxon>Ascomycota</taxon>
        <taxon>Pezizomycotina</taxon>
        <taxon>Dothideomycetes</taxon>
        <taxon>Pleosporomycetidae</taxon>
        <taxon>Pleosporales</taxon>
        <taxon>Pleosporineae</taxon>
        <taxon>Phaeosphaeriaceae</taxon>
        <taxon>Paraphoma</taxon>
    </lineage>
</organism>
<evidence type="ECO:0000313" key="2">
    <source>
        <dbReference type="EMBL" id="KAH7083991.1"/>
    </source>
</evidence>
<accession>A0A8K0VXN7</accession>
<proteinExistence type="predicted"/>
<name>A0A8K0VXN7_9PLEO</name>
<keyword evidence="1" id="KW-0812">Transmembrane</keyword>
<keyword evidence="1" id="KW-1133">Transmembrane helix</keyword>
<evidence type="ECO:0000313" key="3">
    <source>
        <dbReference type="Proteomes" id="UP000813461"/>
    </source>
</evidence>
<dbReference type="AlphaFoldDB" id="A0A8K0VXN7"/>
<protein>
    <submittedName>
        <fullName evidence="2">Uncharacterized protein</fullName>
    </submittedName>
</protein>
<sequence>MRSTPTSRASCCFISVVLVMTVVNFLTSTLVPGYMTLGRQMNSPDADGTGASQRFDIWAKTHVGDAKSKAVGNECYKKA</sequence>
<evidence type="ECO:0000256" key="1">
    <source>
        <dbReference type="SAM" id="Phobius"/>
    </source>
</evidence>
<gene>
    <name evidence="2" type="ORF">FB567DRAFT_530383</name>
</gene>
<dbReference type="OrthoDB" id="407298at2759"/>
<keyword evidence="3" id="KW-1185">Reference proteome</keyword>
<keyword evidence="1" id="KW-0472">Membrane</keyword>
<reference evidence="2" key="1">
    <citation type="journal article" date="2021" name="Nat. Commun.">
        <title>Genetic determinants of endophytism in the Arabidopsis root mycobiome.</title>
        <authorList>
            <person name="Mesny F."/>
            <person name="Miyauchi S."/>
            <person name="Thiergart T."/>
            <person name="Pickel B."/>
            <person name="Atanasova L."/>
            <person name="Karlsson M."/>
            <person name="Huettel B."/>
            <person name="Barry K.W."/>
            <person name="Haridas S."/>
            <person name="Chen C."/>
            <person name="Bauer D."/>
            <person name="Andreopoulos W."/>
            <person name="Pangilinan J."/>
            <person name="LaButti K."/>
            <person name="Riley R."/>
            <person name="Lipzen A."/>
            <person name="Clum A."/>
            <person name="Drula E."/>
            <person name="Henrissat B."/>
            <person name="Kohler A."/>
            <person name="Grigoriev I.V."/>
            <person name="Martin F.M."/>
            <person name="Hacquard S."/>
        </authorList>
    </citation>
    <scope>NUCLEOTIDE SEQUENCE</scope>
    <source>
        <strain evidence="2">MPI-SDFR-AT-0120</strain>
    </source>
</reference>
<dbReference type="Proteomes" id="UP000813461">
    <property type="component" value="Unassembled WGS sequence"/>
</dbReference>
<dbReference type="EMBL" id="JAGMVJ010000013">
    <property type="protein sequence ID" value="KAH7083991.1"/>
    <property type="molecule type" value="Genomic_DNA"/>
</dbReference>
<comment type="caution">
    <text evidence="2">The sequence shown here is derived from an EMBL/GenBank/DDBJ whole genome shotgun (WGS) entry which is preliminary data.</text>
</comment>
<feature type="transmembrane region" description="Helical" evidence="1">
    <location>
        <begin position="12"/>
        <end position="35"/>
    </location>
</feature>